<dbReference type="RefSeq" id="WP_136346893.1">
    <property type="nucleotide sequence ID" value="NZ_SSOC01000001.1"/>
</dbReference>
<dbReference type="Gene3D" id="1.10.238.160">
    <property type="match status" value="1"/>
</dbReference>
<evidence type="ECO:0000256" key="1">
    <source>
        <dbReference type="SAM" id="MobiDB-lite"/>
    </source>
</evidence>
<keyword evidence="3" id="KW-1185">Reference proteome</keyword>
<dbReference type="Proteomes" id="UP000308430">
    <property type="component" value="Unassembled WGS sequence"/>
</dbReference>
<protein>
    <submittedName>
        <fullName evidence="2">AlpA family phage regulatory protein</fullName>
    </submittedName>
</protein>
<feature type="compositionally biased region" description="Polar residues" evidence="1">
    <location>
        <begin position="83"/>
        <end position="93"/>
    </location>
</feature>
<comment type="caution">
    <text evidence="2">The sequence shown here is derived from an EMBL/GenBank/DDBJ whole genome shotgun (WGS) entry which is preliminary data.</text>
</comment>
<name>A0A4V6RXA4_9RHOO</name>
<accession>A0A4V6RXA4</accession>
<proteinExistence type="predicted"/>
<dbReference type="AlphaFoldDB" id="A0A4V6RXA4"/>
<dbReference type="EMBL" id="SSOC01000001">
    <property type="protein sequence ID" value="THF67484.1"/>
    <property type="molecule type" value="Genomic_DNA"/>
</dbReference>
<feature type="region of interest" description="Disordered" evidence="1">
    <location>
        <begin position="60"/>
        <end position="93"/>
    </location>
</feature>
<sequence>MAELTLPPICVELEQLEKLTTLSATTIQNMVARNEFPPPRELSARRVGWLYREIAEWAENRPVSNIPPPPNTGAKKPRAATASPASQGSPTAS</sequence>
<reference evidence="2 3" key="1">
    <citation type="submission" date="2019-04" db="EMBL/GenBank/DDBJ databases">
        <title>Azoarcus nasutitermitis sp. nov. isolated from termite nest.</title>
        <authorList>
            <person name="Lin S.-Y."/>
            <person name="Hameed A."/>
            <person name="Hsu Y.-H."/>
            <person name="Young C.-C."/>
        </authorList>
    </citation>
    <scope>NUCLEOTIDE SEQUENCE [LARGE SCALE GENOMIC DNA]</scope>
    <source>
        <strain evidence="2 3">CC-YHH838</strain>
    </source>
</reference>
<gene>
    <name evidence="2" type="ORF">E6C76_03715</name>
</gene>
<dbReference type="Pfam" id="PF05930">
    <property type="entry name" value="Phage_AlpA"/>
    <property type="match status" value="1"/>
</dbReference>
<evidence type="ECO:0000313" key="2">
    <source>
        <dbReference type="EMBL" id="THF67484.1"/>
    </source>
</evidence>
<evidence type="ECO:0000313" key="3">
    <source>
        <dbReference type="Proteomes" id="UP000308430"/>
    </source>
</evidence>
<organism evidence="2 3">
    <name type="scientific">Pseudothauera nasutitermitis</name>
    <dbReference type="NCBI Taxonomy" id="2565930"/>
    <lineage>
        <taxon>Bacteria</taxon>
        <taxon>Pseudomonadati</taxon>
        <taxon>Pseudomonadota</taxon>
        <taxon>Betaproteobacteria</taxon>
        <taxon>Rhodocyclales</taxon>
        <taxon>Zoogloeaceae</taxon>
        <taxon>Pseudothauera</taxon>
    </lineage>
</organism>
<dbReference type="InterPro" id="IPR010260">
    <property type="entry name" value="AlpA"/>
</dbReference>
<dbReference type="OrthoDB" id="8779547at2"/>